<evidence type="ECO:0000259" key="1">
    <source>
        <dbReference type="Pfam" id="PF20256"/>
    </source>
</evidence>
<proteinExistence type="predicted"/>
<dbReference type="PANTHER" id="PTHR47495:SF2">
    <property type="entry name" value="ALDEHYDE DEHYDROGENASE"/>
    <property type="match status" value="1"/>
</dbReference>
<gene>
    <name evidence="2" type="primary">xdhA_22</name>
    <name evidence="2" type="ORF">SDC9_141713</name>
</gene>
<keyword evidence="2" id="KW-0560">Oxidoreductase</keyword>
<name>A0A645DYW2_9ZZZZ</name>
<protein>
    <submittedName>
        <fullName evidence="2">Putative xanthine dehydrogenase molybdenum-binding subunit XdhA</fullName>
        <ecNumber evidence="2">1.17.1.4</ecNumber>
    </submittedName>
</protein>
<dbReference type="InterPro" id="IPR037165">
    <property type="entry name" value="AldOxase/xan_DH_Mopterin-bd_sf"/>
</dbReference>
<dbReference type="Gene3D" id="3.30.365.10">
    <property type="entry name" value="Aldehyde oxidase/xanthine dehydrogenase, molybdopterin binding domain"/>
    <property type="match status" value="1"/>
</dbReference>
<dbReference type="InterPro" id="IPR046867">
    <property type="entry name" value="AldOxase/xan_DH_MoCoBD2"/>
</dbReference>
<comment type="caution">
    <text evidence="2">The sequence shown here is derived from an EMBL/GenBank/DDBJ whole genome shotgun (WGS) entry which is preliminary data.</text>
</comment>
<dbReference type="AlphaFoldDB" id="A0A645DYW2"/>
<dbReference type="EC" id="1.17.1.4" evidence="2"/>
<dbReference type="InterPro" id="IPR052516">
    <property type="entry name" value="N-heterocyclic_Hydroxylase"/>
</dbReference>
<evidence type="ECO:0000313" key="2">
    <source>
        <dbReference type="EMBL" id="MPM94567.1"/>
    </source>
</evidence>
<sequence length="121" mass="13131">MDIGNVINPEAMRAMIAGGMAMGLSMASREAFSFDSKGIPQKPNLRTYKLLHIGQEPDYRVGFIETPENGSPYGVRSYSEHGIIGMAAALGNALSAAFGTELVSLPLTPERIWRMSKEQNV</sequence>
<dbReference type="GO" id="GO:0004854">
    <property type="term" value="F:xanthine dehydrogenase activity"/>
    <property type="evidence" value="ECO:0007669"/>
    <property type="project" value="UniProtKB-EC"/>
</dbReference>
<organism evidence="2">
    <name type="scientific">bioreactor metagenome</name>
    <dbReference type="NCBI Taxonomy" id="1076179"/>
    <lineage>
        <taxon>unclassified sequences</taxon>
        <taxon>metagenomes</taxon>
        <taxon>ecological metagenomes</taxon>
    </lineage>
</organism>
<accession>A0A645DYW2</accession>
<reference evidence="2" key="1">
    <citation type="submission" date="2019-08" db="EMBL/GenBank/DDBJ databases">
        <authorList>
            <person name="Kucharzyk K."/>
            <person name="Murdoch R.W."/>
            <person name="Higgins S."/>
            <person name="Loffler F."/>
        </authorList>
    </citation>
    <scope>NUCLEOTIDE SEQUENCE</scope>
</reference>
<dbReference type="Pfam" id="PF20256">
    <property type="entry name" value="MoCoBD_2"/>
    <property type="match status" value="1"/>
</dbReference>
<dbReference type="SUPFAM" id="SSF56003">
    <property type="entry name" value="Molybdenum cofactor-binding domain"/>
    <property type="match status" value="1"/>
</dbReference>
<dbReference type="PANTHER" id="PTHR47495">
    <property type="entry name" value="ALDEHYDE DEHYDROGENASE"/>
    <property type="match status" value="1"/>
</dbReference>
<feature type="domain" description="Aldehyde oxidase/xanthine dehydrogenase second molybdopterin binding" evidence="1">
    <location>
        <begin position="1"/>
        <end position="55"/>
    </location>
</feature>
<dbReference type="EMBL" id="VSSQ01041176">
    <property type="protein sequence ID" value="MPM94567.1"/>
    <property type="molecule type" value="Genomic_DNA"/>
</dbReference>